<evidence type="ECO:0000313" key="4">
    <source>
        <dbReference type="Proteomes" id="UP000466024"/>
    </source>
</evidence>
<comment type="similarity">
    <text evidence="1">Belongs to the short-chain dehydrogenases/reductases (SDR) family.</text>
</comment>
<keyword evidence="4" id="KW-1185">Reference proteome</keyword>
<dbReference type="EMBL" id="VTPX01000001">
    <property type="protein sequence ID" value="KAA0020662.1"/>
    <property type="molecule type" value="Genomic_DNA"/>
</dbReference>
<organism evidence="3 4">
    <name type="scientific">Salinicola corii</name>
    <dbReference type="NCBI Taxonomy" id="2606937"/>
    <lineage>
        <taxon>Bacteria</taxon>
        <taxon>Pseudomonadati</taxon>
        <taxon>Pseudomonadota</taxon>
        <taxon>Gammaproteobacteria</taxon>
        <taxon>Oceanospirillales</taxon>
        <taxon>Halomonadaceae</taxon>
        <taxon>Salinicola</taxon>
    </lineage>
</organism>
<dbReference type="Pfam" id="PF13561">
    <property type="entry name" value="adh_short_C2"/>
    <property type="match status" value="1"/>
</dbReference>
<dbReference type="PANTHER" id="PTHR24321">
    <property type="entry name" value="DEHYDROGENASES, SHORT CHAIN"/>
    <property type="match status" value="1"/>
</dbReference>
<dbReference type="AlphaFoldDB" id="A0A640WJE9"/>
<dbReference type="Proteomes" id="UP000466024">
    <property type="component" value="Unassembled WGS sequence"/>
</dbReference>
<dbReference type="PANTHER" id="PTHR24321:SF8">
    <property type="entry name" value="ESTRADIOL 17-BETA-DEHYDROGENASE 8-RELATED"/>
    <property type="match status" value="1"/>
</dbReference>
<gene>
    <name evidence="3" type="ORF">F0A16_02390</name>
</gene>
<dbReference type="InterPro" id="IPR002347">
    <property type="entry name" value="SDR_fam"/>
</dbReference>
<accession>A0A640WJE9</accession>
<evidence type="ECO:0000256" key="1">
    <source>
        <dbReference type="ARBA" id="ARBA00006484"/>
    </source>
</evidence>
<dbReference type="PRINTS" id="PR00080">
    <property type="entry name" value="SDRFAMILY"/>
</dbReference>
<dbReference type="RefSeq" id="WP_149433781.1">
    <property type="nucleotide sequence ID" value="NZ_VTPX01000001.1"/>
</dbReference>
<dbReference type="Gene3D" id="3.40.50.720">
    <property type="entry name" value="NAD(P)-binding Rossmann-like Domain"/>
    <property type="match status" value="1"/>
</dbReference>
<proteinExistence type="inferred from homology"/>
<dbReference type="CDD" id="cd05233">
    <property type="entry name" value="SDR_c"/>
    <property type="match status" value="1"/>
</dbReference>
<evidence type="ECO:0000313" key="3">
    <source>
        <dbReference type="EMBL" id="KAA0020662.1"/>
    </source>
</evidence>
<dbReference type="GO" id="GO:0016491">
    <property type="term" value="F:oxidoreductase activity"/>
    <property type="evidence" value="ECO:0007669"/>
    <property type="project" value="UniProtKB-KW"/>
</dbReference>
<reference evidence="3 4" key="1">
    <citation type="submission" date="2019-08" db="EMBL/GenBank/DDBJ databases">
        <title>Bioinformatics analysis of the strain L3 and L5.</title>
        <authorList>
            <person name="Li X."/>
        </authorList>
    </citation>
    <scope>NUCLEOTIDE SEQUENCE [LARGE SCALE GENOMIC DNA]</scope>
    <source>
        <strain evidence="3 4">L3</strain>
    </source>
</reference>
<name>A0A640WJE9_9GAMM</name>
<keyword evidence="2" id="KW-0560">Oxidoreductase</keyword>
<dbReference type="PRINTS" id="PR00081">
    <property type="entry name" value="GDHRDH"/>
</dbReference>
<dbReference type="SUPFAM" id="SSF51735">
    <property type="entry name" value="NAD(P)-binding Rossmann-fold domains"/>
    <property type="match status" value="1"/>
</dbReference>
<evidence type="ECO:0000256" key="2">
    <source>
        <dbReference type="ARBA" id="ARBA00023002"/>
    </source>
</evidence>
<dbReference type="NCBIfam" id="NF006384">
    <property type="entry name" value="PRK08628.1"/>
    <property type="match status" value="1"/>
</dbReference>
<protein>
    <submittedName>
        <fullName evidence="3">SDR family oxidoreductase</fullName>
    </submittedName>
</protein>
<comment type="caution">
    <text evidence="3">The sequence shown here is derived from an EMBL/GenBank/DDBJ whole genome shotgun (WGS) entry which is preliminary data.</text>
</comment>
<sequence>MNLELQDNVIIVTGGASGIGAAISEALVAEGAIPVIVARDEPPAEWLAKLRESGSIEFIATELTDDEACRSAVARTVDRHGRLDGLVNNAGVNDRIGLEAGVEAFQASLDRNLLHYYAMAHHSLPHLRRSRGAIVNVASKTALTGQGGTSGYSAAKGGQLALTREWAVSLAGDGIRVNAVVPAEVMTPLYRRWIDSFDDTEARLASITATIPLGQRMTEPREIADSTLFLLSPRASHTTGQWLFVDGGYVHLDRAMTAPSTTGRQG</sequence>
<dbReference type="InterPro" id="IPR036291">
    <property type="entry name" value="NAD(P)-bd_dom_sf"/>
</dbReference>
<dbReference type="FunFam" id="3.40.50.720:FF:000084">
    <property type="entry name" value="Short-chain dehydrogenase reductase"/>
    <property type="match status" value="1"/>
</dbReference>